<dbReference type="EMBL" id="CAJNOJ010000228">
    <property type="protein sequence ID" value="CAF1313780.1"/>
    <property type="molecule type" value="Genomic_DNA"/>
</dbReference>
<sequence>MPITLKNLLLSLSLLLFVTLFIGTHATDTSSTNQLNNVPKEESMETHRYMAKRRFLPTRRELDEYLNDSDDNESHLNVKRYFLKSKRYFLNSKRNDVR</sequence>
<keyword evidence="1" id="KW-0732">Signal</keyword>
<gene>
    <name evidence="3" type="ORF">EDS130_LOCUS31291</name>
    <name evidence="2" type="ORF">XAT740_LOCUS18746</name>
</gene>
<reference evidence="2" key="1">
    <citation type="submission" date="2021-02" db="EMBL/GenBank/DDBJ databases">
        <authorList>
            <person name="Nowell W R."/>
        </authorList>
    </citation>
    <scope>NUCLEOTIDE SEQUENCE</scope>
</reference>
<dbReference type="Proteomes" id="UP000663852">
    <property type="component" value="Unassembled WGS sequence"/>
</dbReference>
<evidence type="ECO:0000313" key="2">
    <source>
        <dbReference type="EMBL" id="CAF1108652.1"/>
    </source>
</evidence>
<feature type="signal peptide" evidence="1">
    <location>
        <begin position="1"/>
        <end position="26"/>
    </location>
</feature>
<name>A0A814PNU0_ADIRI</name>
<evidence type="ECO:0000313" key="4">
    <source>
        <dbReference type="Proteomes" id="UP000663828"/>
    </source>
</evidence>
<keyword evidence="4" id="KW-1185">Reference proteome</keyword>
<evidence type="ECO:0000313" key="3">
    <source>
        <dbReference type="EMBL" id="CAF1313780.1"/>
    </source>
</evidence>
<feature type="chain" id="PRO_5035684938" evidence="1">
    <location>
        <begin position="27"/>
        <end position="98"/>
    </location>
</feature>
<protein>
    <submittedName>
        <fullName evidence="2">Uncharacterized protein</fullName>
    </submittedName>
</protein>
<dbReference type="Proteomes" id="UP000663828">
    <property type="component" value="Unassembled WGS sequence"/>
</dbReference>
<proteinExistence type="predicted"/>
<comment type="caution">
    <text evidence="2">The sequence shown here is derived from an EMBL/GenBank/DDBJ whole genome shotgun (WGS) entry which is preliminary data.</text>
</comment>
<dbReference type="AlphaFoldDB" id="A0A814PNU0"/>
<evidence type="ECO:0000256" key="1">
    <source>
        <dbReference type="SAM" id="SignalP"/>
    </source>
</evidence>
<accession>A0A814PNU0</accession>
<dbReference type="OrthoDB" id="10035995at2759"/>
<dbReference type="EMBL" id="CAJNOR010001259">
    <property type="protein sequence ID" value="CAF1108652.1"/>
    <property type="molecule type" value="Genomic_DNA"/>
</dbReference>
<organism evidence="2 4">
    <name type="scientific">Adineta ricciae</name>
    <name type="common">Rotifer</name>
    <dbReference type="NCBI Taxonomy" id="249248"/>
    <lineage>
        <taxon>Eukaryota</taxon>
        <taxon>Metazoa</taxon>
        <taxon>Spiralia</taxon>
        <taxon>Gnathifera</taxon>
        <taxon>Rotifera</taxon>
        <taxon>Eurotatoria</taxon>
        <taxon>Bdelloidea</taxon>
        <taxon>Adinetida</taxon>
        <taxon>Adinetidae</taxon>
        <taxon>Adineta</taxon>
    </lineage>
</organism>